<evidence type="ECO:0000313" key="11">
    <source>
        <dbReference type="Proteomes" id="UP000007110"/>
    </source>
</evidence>
<evidence type="ECO:0000256" key="2">
    <source>
        <dbReference type="ARBA" id="ARBA00008335"/>
    </source>
</evidence>
<feature type="transmembrane region" description="Helical" evidence="8">
    <location>
        <begin position="156"/>
        <end position="174"/>
    </location>
</feature>
<comment type="similarity">
    <text evidence="2">Belongs to the major facilitator superfamily.</text>
</comment>
<feature type="transmembrane region" description="Helical" evidence="8">
    <location>
        <begin position="383"/>
        <end position="401"/>
    </location>
</feature>
<reference evidence="11" key="1">
    <citation type="submission" date="2015-02" db="EMBL/GenBank/DDBJ databases">
        <title>Genome sequencing for Strongylocentrotus purpuratus.</title>
        <authorList>
            <person name="Murali S."/>
            <person name="Liu Y."/>
            <person name="Vee V."/>
            <person name="English A."/>
            <person name="Wang M."/>
            <person name="Skinner E."/>
            <person name="Han Y."/>
            <person name="Muzny D.M."/>
            <person name="Worley K.C."/>
            <person name="Gibbs R.A."/>
        </authorList>
    </citation>
    <scope>NUCLEOTIDE SEQUENCE</scope>
</reference>
<proteinExistence type="inferred from homology"/>
<dbReference type="AlphaFoldDB" id="A0A7M7T239"/>
<feature type="domain" description="Major facilitator superfamily (MFS) profile" evidence="9">
    <location>
        <begin position="91"/>
        <end position="520"/>
    </location>
</feature>
<dbReference type="Pfam" id="PF00083">
    <property type="entry name" value="Sugar_tr"/>
    <property type="match status" value="1"/>
</dbReference>
<dbReference type="CTD" id="55530"/>
<feature type="transmembrane region" description="Helical" evidence="8">
    <location>
        <begin position="466"/>
        <end position="486"/>
    </location>
</feature>
<reference evidence="10" key="2">
    <citation type="submission" date="2021-01" db="UniProtKB">
        <authorList>
            <consortium name="EnsemblMetazoa"/>
        </authorList>
    </citation>
    <scope>IDENTIFICATION</scope>
</reference>
<feature type="transmembrane region" description="Helical" evidence="8">
    <location>
        <begin position="319"/>
        <end position="340"/>
    </location>
</feature>
<keyword evidence="3" id="KW-0813">Transport</keyword>
<feature type="transmembrane region" description="Helical" evidence="8">
    <location>
        <begin position="180"/>
        <end position="202"/>
    </location>
</feature>
<feature type="transmembrane region" description="Helical" evidence="8">
    <location>
        <begin position="97"/>
        <end position="116"/>
    </location>
</feature>
<evidence type="ECO:0000256" key="4">
    <source>
        <dbReference type="ARBA" id="ARBA00022692"/>
    </source>
</evidence>
<dbReference type="InterPro" id="IPR020846">
    <property type="entry name" value="MFS_dom"/>
</dbReference>
<dbReference type="PANTHER" id="PTHR23511:SF5">
    <property type="entry name" value="MAJOR FACILITATOR-TYPE TRANSPORTER HXNZ-RELATED"/>
    <property type="match status" value="1"/>
</dbReference>
<sequence>MVKFRKGSSTEVGRGENDSPSRDSIGGNSMDEVDLGWGGGLGTFSRDGPLGKGFGSFDGQAEASARGECEDEFTVEQAVEAIGFGWYQIRISALTGFCWMADAMEMMILSILSPILRCEWRLSSWQEALITTVVFIGMFFSSTVWGMICDKFGRRSGLILASVWIFYFGIASSFAPTFGWILILRGLVGVGVGGVPQSVTLYSEFLPSKVRGLCVTFIEIFWALGTIFEVCLALIVMPTLGWNYLLLFSSIPMLIFIILCKWLPESARYQVACGNQQKAHEILKTVALANNKPMPLGKLRCGDVQKRGSYKDLFRTRELGITTGLLLFIWFANAFSYYGLVLLSTELFAYGDSCSGGNEKTAEGGMACFDECKTLSTADYVSLLWTTLAELPGLVITFLLIESLGRKKTMAIEFLCFSLFTFLIFMCTSRTVLTLFLFAARAFISGGFQAAYVYTPEVYPTTTRAVGLGCCSAAARIGAIITPFVAQVLLPVSKNLTVGVYGTVCIFGGIACLLLPIETKGRAMQASNQPESSQ</sequence>
<evidence type="ECO:0000256" key="5">
    <source>
        <dbReference type="ARBA" id="ARBA00022989"/>
    </source>
</evidence>
<dbReference type="PANTHER" id="PTHR23511">
    <property type="entry name" value="SYNAPTIC VESICLE GLYCOPROTEIN 2"/>
    <property type="match status" value="1"/>
</dbReference>
<dbReference type="InParanoid" id="A0A7M7T239"/>
<dbReference type="Pfam" id="PF07690">
    <property type="entry name" value="MFS_1"/>
    <property type="match status" value="1"/>
</dbReference>
<keyword evidence="6 8" id="KW-0472">Membrane</keyword>
<evidence type="ECO:0000313" key="10">
    <source>
        <dbReference type="EnsemblMetazoa" id="XP_030848180"/>
    </source>
</evidence>
<dbReference type="GO" id="GO:0016020">
    <property type="term" value="C:membrane"/>
    <property type="evidence" value="ECO:0000318"/>
    <property type="project" value="GO_Central"/>
</dbReference>
<name>A0A7M7T239_STRPU</name>
<dbReference type="GeneID" id="100892331"/>
<evidence type="ECO:0000259" key="9">
    <source>
        <dbReference type="PROSITE" id="PS50850"/>
    </source>
</evidence>
<feature type="transmembrane region" description="Helical" evidence="8">
    <location>
        <begin position="498"/>
        <end position="517"/>
    </location>
</feature>
<feature type="region of interest" description="Disordered" evidence="7">
    <location>
        <begin position="1"/>
        <end position="29"/>
    </location>
</feature>
<keyword evidence="5 8" id="KW-1133">Transmembrane helix</keyword>
<keyword evidence="4 8" id="KW-0812">Transmembrane</keyword>
<evidence type="ECO:0000256" key="8">
    <source>
        <dbReference type="SAM" id="Phobius"/>
    </source>
</evidence>
<dbReference type="InterPro" id="IPR005828">
    <property type="entry name" value="MFS_sugar_transport-like"/>
</dbReference>
<feature type="transmembrane region" description="Helical" evidence="8">
    <location>
        <begin position="410"/>
        <end position="426"/>
    </location>
</feature>
<dbReference type="OrthoDB" id="4139357at2759"/>
<dbReference type="OMA" id="LLWFIWM"/>
<dbReference type="GO" id="GO:0022857">
    <property type="term" value="F:transmembrane transporter activity"/>
    <property type="evidence" value="ECO:0007669"/>
    <property type="project" value="InterPro"/>
</dbReference>
<evidence type="ECO:0000256" key="6">
    <source>
        <dbReference type="ARBA" id="ARBA00023136"/>
    </source>
</evidence>
<dbReference type="KEGG" id="spu:100892331"/>
<dbReference type="Proteomes" id="UP000007110">
    <property type="component" value="Unassembled WGS sequence"/>
</dbReference>
<feature type="transmembrane region" description="Helical" evidence="8">
    <location>
        <begin position="214"/>
        <end position="236"/>
    </location>
</feature>
<dbReference type="EnsemblMetazoa" id="XM_030992320">
    <property type="protein sequence ID" value="XP_030848180"/>
    <property type="gene ID" value="LOC100892331"/>
</dbReference>
<dbReference type="InterPro" id="IPR036259">
    <property type="entry name" value="MFS_trans_sf"/>
</dbReference>
<dbReference type="SUPFAM" id="SSF103473">
    <property type="entry name" value="MFS general substrate transporter"/>
    <property type="match status" value="1"/>
</dbReference>
<feature type="transmembrane region" description="Helical" evidence="8">
    <location>
        <begin position="432"/>
        <end position="454"/>
    </location>
</feature>
<dbReference type="RefSeq" id="XP_030848180.1">
    <property type="nucleotide sequence ID" value="XM_030992320.1"/>
</dbReference>
<evidence type="ECO:0000256" key="1">
    <source>
        <dbReference type="ARBA" id="ARBA00004141"/>
    </source>
</evidence>
<keyword evidence="11" id="KW-1185">Reference proteome</keyword>
<feature type="transmembrane region" description="Helical" evidence="8">
    <location>
        <begin position="128"/>
        <end position="149"/>
    </location>
</feature>
<organism evidence="10 11">
    <name type="scientific">Strongylocentrotus purpuratus</name>
    <name type="common">Purple sea urchin</name>
    <dbReference type="NCBI Taxonomy" id="7668"/>
    <lineage>
        <taxon>Eukaryota</taxon>
        <taxon>Metazoa</taxon>
        <taxon>Echinodermata</taxon>
        <taxon>Eleutherozoa</taxon>
        <taxon>Echinozoa</taxon>
        <taxon>Echinoidea</taxon>
        <taxon>Euechinoidea</taxon>
        <taxon>Echinacea</taxon>
        <taxon>Camarodonta</taxon>
        <taxon>Echinidea</taxon>
        <taxon>Strongylocentrotidae</taxon>
        <taxon>Strongylocentrotus</taxon>
    </lineage>
</organism>
<comment type="subcellular location">
    <subcellularLocation>
        <location evidence="1">Membrane</location>
        <topology evidence="1">Multi-pass membrane protein</topology>
    </subcellularLocation>
</comment>
<accession>A0A7M7T239</accession>
<dbReference type="PROSITE" id="PS50850">
    <property type="entry name" value="MFS"/>
    <property type="match status" value="1"/>
</dbReference>
<evidence type="ECO:0000256" key="3">
    <source>
        <dbReference type="ARBA" id="ARBA00022448"/>
    </source>
</evidence>
<evidence type="ECO:0000256" key="7">
    <source>
        <dbReference type="SAM" id="MobiDB-lite"/>
    </source>
</evidence>
<protein>
    <recommendedName>
        <fullName evidence="9">Major facilitator superfamily (MFS) profile domain-containing protein</fullName>
    </recommendedName>
</protein>
<feature type="transmembrane region" description="Helical" evidence="8">
    <location>
        <begin position="242"/>
        <end position="260"/>
    </location>
</feature>
<dbReference type="InterPro" id="IPR011701">
    <property type="entry name" value="MFS"/>
</dbReference>
<dbReference type="Gene3D" id="1.20.1250.20">
    <property type="entry name" value="MFS general substrate transporter like domains"/>
    <property type="match status" value="1"/>
</dbReference>